<dbReference type="EMBL" id="QNQU01000007">
    <property type="protein sequence ID" value="RBQ07918.1"/>
    <property type="molecule type" value="Genomic_DNA"/>
</dbReference>
<dbReference type="OrthoDB" id="9781616at2"/>
<dbReference type="Proteomes" id="UP000252081">
    <property type="component" value="Unassembled WGS sequence"/>
</dbReference>
<evidence type="ECO:0000313" key="1">
    <source>
        <dbReference type="EMBL" id="RBQ07918.1"/>
    </source>
</evidence>
<dbReference type="PANTHER" id="PTHR36454:SF1">
    <property type="entry name" value="DUF1015 DOMAIN-CONTAINING PROTEIN"/>
    <property type="match status" value="1"/>
</dbReference>
<reference evidence="1 2" key="1">
    <citation type="submission" date="2018-07" db="EMBL/GenBank/DDBJ databases">
        <title>A draft genome of a endophytic bacteria, a new species of Pedobacter.</title>
        <authorList>
            <person name="Zhang Z.D."/>
            <person name="Chen Z.J."/>
        </authorList>
    </citation>
    <scope>NUCLEOTIDE SEQUENCE [LARGE SCALE GENOMIC DNA]</scope>
    <source>
        <strain evidence="1 2">RS10</strain>
    </source>
</reference>
<organism evidence="1 2">
    <name type="scientific">Pedobacter miscanthi</name>
    <dbReference type="NCBI Taxonomy" id="2259170"/>
    <lineage>
        <taxon>Bacteria</taxon>
        <taxon>Pseudomonadati</taxon>
        <taxon>Bacteroidota</taxon>
        <taxon>Sphingobacteriia</taxon>
        <taxon>Sphingobacteriales</taxon>
        <taxon>Sphingobacteriaceae</taxon>
        <taxon>Pedobacter</taxon>
    </lineage>
</organism>
<evidence type="ECO:0000313" key="2">
    <source>
        <dbReference type="Proteomes" id="UP000252081"/>
    </source>
</evidence>
<accession>A0A366L208</accession>
<gene>
    <name evidence="1" type="ORF">DRW42_09985</name>
</gene>
<proteinExistence type="predicted"/>
<evidence type="ECO:0008006" key="3">
    <source>
        <dbReference type="Google" id="ProtNLM"/>
    </source>
</evidence>
<dbReference type="Pfam" id="PF06245">
    <property type="entry name" value="DUF1015"/>
    <property type="match status" value="1"/>
</dbReference>
<dbReference type="InterPro" id="IPR008323">
    <property type="entry name" value="UCP033563"/>
</dbReference>
<name>A0A366L208_9SPHI</name>
<dbReference type="RefSeq" id="WP_113948678.1">
    <property type="nucleotide sequence ID" value="NZ_QNQU01000007.1"/>
</dbReference>
<dbReference type="PANTHER" id="PTHR36454">
    <property type="entry name" value="LMO2823 PROTEIN"/>
    <property type="match status" value="1"/>
</dbReference>
<protein>
    <recommendedName>
        <fullName evidence="3">DUF1015 domain-containing protein</fullName>
    </recommendedName>
</protein>
<dbReference type="AlphaFoldDB" id="A0A366L208"/>
<sequence>MAIVRGFKAFHPEVDWYNGLLQESGQGLGALKGKLEGRGQKGIGTGSIGTVGKQLADLFKSGHLRSDEQQAVYIYGQQTVLGEQYGIWLLTAVQDFISGKIIRHEETISDREERLLNYRRHVGLEGSPVLLTYRPDEDINRLIAESVTDAPFLSVISEGGHHRIWKVSDPAAVKRLTGFFAKIQKVYIGDGHHRLAAAAKMENAADEYVMALYTATDQVRISSFNRLVSLKDNGGGGSLLVGLKKLFSVSLVVGNTPYHPDRTRCFGMRLGKLWYRLELKEEQEKFSQLPDVSILQDRVLLPLMGINDPKNDAALTSYPANAFGELLKFAESRPDSVIFTIYPMGVDQLLEISDRGLILPPKSSFILPKVPYGLLFNARESKDELNGEVF</sequence>
<keyword evidence="2" id="KW-1185">Reference proteome</keyword>
<comment type="caution">
    <text evidence="1">The sequence shown here is derived from an EMBL/GenBank/DDBJ whole genome shotgun (WGS) entry which is preliminary data.</text>
</comment>